<name>A0A9P8Q6J7_WICPI</name>
<comment type="caution">
    <text evidence="6">The sequence shown here is derived from an EMBL/GenBank/DDBJ whole genome shotgun (WGS) entry which is preliminary data.</text>
</comment>
<sequence length="534" mass="62441">MSRSKIRISHNHPVTDFAPGVLNVVSRSVLTNVNYYKPETFHSSPFYDEVIPLLIQDIFNSESLASIYGHDSVRLERKGVIMINNHPLRRVRVLGCVIDYHERTLNDIAYYIFTLDDYTGVTITGKIPTNEIYTCDFRDMFVMVIGCVKCRSYGRDKEMDIEKFRIVPVREYHGELFQFWKDTFKFKKILNTPWYQSPQINSNPIVVHNARQLEMKRRQQMENVQLFENHEDGSEEFLIVDSQVYTKDSKAVEQDGDESDDTSAAEEEEEQEQDVIIDDEDMDTDPDGSLVLDDEDESEEQQIEREISTYSTPGTATDSFSDITFNLFTTLPIFKPLNLPNETWHQITHYDMNKLLKLTPAQDLTLALFKNTIRHLSNNLDISELLSNIKIKHKLKILLNTGIIDLDDDTEHMKSISELYHDKLIQILESLSPLIEDSTNATNLLLLFQDLESHLKSLRFKRVKLQSKLYLNHYNSVRSGSSDDMNMDIEVLNQLIYWYFVNERDSEFWYVNESMEWCFIDDSVRKGRVLKVRR</sequence>
<organism evidence="6 7">
    <name type="scientific">Wickerhamomyces pijperi</name>
    <name type="common">Yeast</name>
    <name type="synonym">Pichia pijperi</name>
    <dbReference type="NCBI Taxonomy" id="599730"/>
    <lineage>
        <taxon>Eukaryota</taxon>
        <taxon>Fungi</taxon>
        <taxon>Dikarya</taxon>
        <taxon>Ascomycota</taxon>
        <taxon>Saccharomycotina</taxon>
        <taxon>Saccharomycetes</taxon>
        <taxon>Phaffomycetales</taxon>
        <taxon>Wickerhamomycetaceae</taxon>
        <taxon>Wickerhamomyces</taxon>
    </lineage>
</organism>
<gene>
    <name evidence="6" type="ORF">WICPIJ_003985</name>
</gene>
<evidence type="ECO:0000313" key="6">
    <source>
        <dbReference type="EMBL" id="KAH3685048.1"/>
    </source>
</evidence>
<dbReference type="Pfam" id="PF10451">
    <property type="entry name" value="Stn1"/>
    <property type="match status" value="1"/>
</dbReference>
<dbReference type="AlphaFoldDB" id="A0A9P8Q6J7"/>
<dbReference type="Gene3D" id="2.40.50.1040">
    <property type="match status" value="1"/>
</dbReference>
<feature type="region of interest" description="Disordered" evidence="4">
    <location>
        <begin position="249"/>
        <end position="299"/>
    </location>
</feature>
<protein>
    <recommendedName>
        <fullName evidence="5">CST complex subunit Stn1 N-terminal domain-containing protein</fullName>
    </recommendedName>
</protein>
<accession>A0A9P8Q6J7</accession>
<evidence type="ECO:0000256" key="3">
    <source>
        <dbReference type="ARBA" id="ARBA00022895"/>
    </source>
</evidence>
<keyword evidence="7" id="KW-1185">Reference proteome</keyword>
<evidence type="ECO:0000256" key="4">
    <source>
        <dbReference type="SAM" id="MobiDB-lite"/>
    </source>
</evidence>
<evidence type="ECO:0000256" key="2">
    <source>
        <dbReference type="ARBA" id="ARBA00022454"/>
    </source>
</evidence>
<dbReference type="SUPFAM" id="SSF50249">
    <property type="entry name" value="Nucleic acid-binding proteins"/>
    <property type="match status" value="1"/>
</dbReference>
<reference evidence="6" key="2">
    <citation type="submission" date="2021-01" db="EMBL/GenBank/DDBJ databases">
        <authorList>
            <person name="Schikora-Tamarit M.A."/>
        </authorList>
    </citation>
    <scope>NUCLEOTIDE SEQUENCE</scope>
    <source>
        <strain evidence="6">CBS2887</strain>
    </source>
</reference>
<feature type="compositionally biased region" description="Acidic residues" evidence="4">
    <location>
        <begin position="254"/>
        <end position="299"/>
    </location>
</feature>
<keyword evidence="2" id="KW-0158">Chromosome</keyword>
<dbReference type="EMBL" id="JAEUBG010002190">
    <property type="protein sequence ID" value="KAH3685048.1"/>
    <property type="molecule type" value="Genomic_DNA"/>
</dbReference>
<dbReference type="InterPro" id="IPR018856">
    <property type="entry name" value="Stn1_N"/>
</dbReference>
<dbReference type="GO" id="GO:0000781">
    <property type="term" value="C:chromosome, telomeric region"/>
    <property type="evidence" value="ECO:0007669"/>
    <property type="project" value="UniProtKB-SubCell"/>
</dbReference>
<dbReference type="Proteomes" id="UP000774326">
    <property type="component" value="Unassembled WGS sequence"/>
</dbReference>
<proteinExistence type="predicted"/>
<keyword evidence="3" id="KW-0779">Telomere</keyword>
<dbReference type="OrthoDB" id="77828at2759"/>
<comment type="subcellular location">
    <subcellularLocation>
        <location evidence="1">Chromosome</location>
        <location evidence="1">Telomere</location>
    </subcellularLocation>
</comment>
<reference evidence="6" key="1">
    <citation type="journal article" date="2021" name="Open Biol.">
        <title>Shared evolutionary footprints suggest mitochondrial oxidative damage underlies multiple complex I losses in fungi.</title>
        <authorList>
            <person name="Schikora-Tamarit M.A."/>
            <person name="Marcet-Houben M."/>
            <person name="Nosek J."/>
            <person name="Gabaldon T."/>
        </authorList>
    </citation>
    <scope>NUCLEOTIDE SEQUENCE</scope>
    <source>
        <strain evidence="6">CBS2887</strain>
    </source>
</reference>
<evidence type="ECO:0000313" key="7">
    <source>
        <dbReference type="Proteomes" id="UP000774326"/>
    </source>
</evidence>
<evidence type="ECO:0000259" key="5">
    <source>
        <dbReference type="Pfam" id="PF10451"/>
    </source>
</evidence>
<evidence type="ECO:0000256" key="1">
    <source>
        <dbReference type="ARBA" id="ARBA00004574"/>
    </source>
</evidence>
<dbReference type="InterPro" id="IPR012340">
    <property type="entry name" value="NA-bd_OB-fold"/>
</dbReference>
<feature type="domain" description="CST complex subunit Stn1 N-terminal" evidence="5">
    <location>
        <begin position="33"/>
        <end position="200"/>
    </location>
</feature>